<evidence type="ECO:0000313" key="9">
    <source>
        <dbReference type="Proteomes" id="UP000659698"/>
    </source>
</evidence>
<dbReference type="RefSeq" id="WP_186633819.1">
    <property type="nucleotide sequence ID" value="NZ_JACOAF010000011.1"/>
</dbReference>
<dbReference type="InterPro" id="IPR050330">
    <property type="entry name" value="Bact_OuterMem_StrucFunc"/>
</dbReference>
<keyword evidence="3" id="KW-0998">Cell outer membrane</keyword>
<feature type="transmembrane region" description="Helical" evidence="6">
    <location>
        <begin position="14"/>
        <end position="32"/>
    </location>
</feature>
<dbReference type="EMBL" id="JACOAF010000011">
    <property type="protein sequence ID" value="MBC3539007.1"/>
    <property type="molecule type" value="Genomic_DNA"/>
</dbReference>
<dbReference type="SUPFAM" id="SSF103088">
    <property type="entry name" value="OmpA-like"/>
    <property type="match status" value="1"/>
</dbReference>
<dbReference type="InterPro" id="IPR006664">
    <property type="entry name" value="OMP_bac"/>
</dbReference>
<evidence type="ECO:0000256" key="1">
    <source>
        <dbReference type="ARBA" id="ARBA00004442"/>
    </source>
</evidence>
<keyword evidence="6" id="KW-0812">Transmembrane</keyword>
<dbReference type="CDD" id="cd07185">
    <property type="entry name" value="OmpA_C-like"/>
    <property type="match status" value="1"/>
</dbReference>
<gene>
    <name evidence="8" type="ORF">H7U12_04900</name>
</gene>
<feature type="domain" description="OmpA-like" evidence="7">
    <location>
        <begin position="97"/>
        <end position="216"/>
    </location>
</feature>
<comment type="subcellular location">
    <subcellularLocation>
        <location evidence="1">Cell outer membrane</location>
    </subcellularLocation>
</comment>
<name>A0ABR6VPC4_9BACT</name>
<evidence type="ECO:0000259" key="7">
    <source>
        <dbReference type="PROSITE" id="PS51123"/>
    </source>
</evidence>
<dbReference type="PROSITE" id="PS51123">
    <property type="entry name" value="OMPA_2"/>
    <property type="match status" value="1"/>
</dbReference>
<protein>
    <submittedName>
        <fullName evidence="8">OmpA family protein</fullName>
    </submittedName>
</protein>
<sequence length="217" mass="23487">MADLDVQPKTSKPWWLWLLMALIALALLFFLMRSCGSTRDEADSATSAVSESGDAVAGAAATGAAAVSNAWDGIDLDAPDANYDEITDQDIEVRGTDGYAVYSLDETILFGSDQSTIQPQGTEKLRQIAASMGKRFNGGQVRIYGYTDAQGSASYNKELAEQRAQAVQSWLVQNGNITQDNVSLHPVGESRPVASNATEEGRQQNRRVEIVARRPEQ</sequence>
<keyword evidence="9" id="KW-1185">Reference proteome</keyword>
<feature type="compositionally biased region" description="Basic and acidic residues" evidence="5">
    <location>
        <begin position="199"/>
        <end position="217"/>
    </location>
</feature>
<reference evidence="8 9" key="1">
    <citation type="journal article" date="2019" name="Int. J. Syst. Evol. Microbiol.">
        <title>Rufibacter sediminis sp. nov., isolated from freshwater lake sediment.</title>
        <authorList>
            <person name="Qu J.H."/>
            <person name="Zhang L.J."/>
            <person name="Fu Y.H."/>
            <person name="Li H.F."/>
        </authorList>
    </citation>
    <scope>NUCLEOTIDE SEQUENCE [LARGE SCALE GENOMIC DNA]</scope>
    <source>
        <strain evidence="8 9">H-1</strain>
    </source>
</reference>
<dbReference type="InterPro" id="IPR006665">
    <property type="entry name" value="OmpA-like"/>
</dbReference>
<evidence type="ECO:0000256" key="3">
    <source>
        <dbReference type="ARBA" id="ARBA00023237"/>
    </source>
</evidence>
<dbReference type="InterPro" id="IPR036737">
    <property type="entry name" value="OmpA-like_sf"/>
</dbReference>
<evidence type="ECO:0000313" key="8">
    <source>
        <dbReference type="EMBL" id="MBC3539007.1"/>
    </source>
</evidence>
<dbReference type="Proteomes" id="UP000659698">
    <property type="component" value="Unassembled WGS sequence"/>
</dbReference>
<dbReference type="PANTHER" id="PTHR30329:SF21">
    <property type="entry name" value="LIPOPROTEIN YIAD-RELATED"/>
    <property type="match status" value="1"/>
</dbReference>
<organism evidence="8 9">
    <name type="scientific">Rufibacter sediminis</name>
    <dbReference type="NCBI Taxonomy" id="2762756"/>
    <lineage>
        <taxon>Bacteria</taxon>
        <taxon>Pseudomonadati</taxon>
        <taxon>Bacteroidota</taxon>
        <taxon>Cytophagia</taxon>
        <taxon>Cytophagales</taxon>
        <taxon>Hymenobacteraceae</taxon>
        <taxon>Rufibacter</taxon>
    </lineage>
</organism>
<accession>A0ABR6VPC4</accession>
<evidence type="ECO:0000256" key="6">
    <source>
        <dbReference type="SAM" id="Phobius"/>
    </source>
</evidence>
<dbReference type="PANTHER" id="PTHR30329">
    <property type="entry name" value="STATOR ELEMENT OF FLAGELLAR MOTOR COMPLEX"/>
    <property type="match status" value="1"/>
</dbReference>
<proteinExistence type="predicted"/>
<dbReference type="Pfam" id="PF00691">
    <property type="entry name" value="OmpA"/>
    <property type="match status" value="1"/>
</dbReference>
<comment type="caution">
    <text evidence="8">The sequence shown here is derived from an EMBL/GenBank/DDBJ whole genome shotgun (WGS) entry which is preliminary data.</text>
</comment>
<keyword evidence="2 4" id="KW-0472">Membrane</keyword>
<evidence type="ECO:0000256" key="4">
    <source>
        <dbReference type="PROSITE-ProRule" id="PRU00473"/>
    </source>
</evidence>
<evidence type="ECO:0000256" key="5">
    <source>
        <dbReference type="SAM" id="MobiDB-lite"/>
    </source>
</evidence>
<dbReference type="Gene3D" id="3.30.1330.60">
    <property type="entry name" value="OmpA-like domain"/>
    <property type="match status" value="1"/>
</dbReference>
<feature type="region of interest" description="Disordered" evidence="5">
    <location>
        <begin position="185"/>
        <end position="217"/>
    </location>
</feature>
<evidence type="ECO:0000256" key="2">
    <source>
        <dbReference type="ARBA" id="ARBA00023136"/>
    </source>
</evidence>
<keyword evidence="6" id="KW-1133">Transmembrane helix</keyword>
<dbReference type="PRINTS" id="PR01021">
    <property type="entry name" value="OMPADOMAIN"/>
</dbReference>